<dbReference type="Proteomes" id="UP000017836">
    <property type="component" value="Unassembled WGS sequence"/>
</dbReference>
<dbReference type="PROSITE" id="PS00062">
    <property type="entry name" value="ALDOKETO_REDUCTASE_2"/>
    <property type="match status" value="1"/>
</dbReference>
<dbReference type="AlphaFoldDB" id="W1NIH4"/>
<dbReference type="PIRSF" id="PIRSF000097">
    <property type="entry name" value="AKR"/>
    <property type="match status" value="1"/>
</dbReference>
<accession>W1NIH4</accession>
<dbReference type="OrthoDB" id="416253at2759"/>
<dbReference type="PROSITE" id="PS00063">
    <property type="entry name" value="ALDOKETO_REDUCTASE_3"/>
    <property type="match status" value="1"/>
</dbReference>
<dbReference type="PANTHER" id="PTHR11732">
    <property type="entry name" value="ALDO/KETO REDUCTASE"/>
    <property type="match status" value="1"/>
</dbReference>
<organism evidence="7 8">
    <name type="scientific">Amborella trichopoda</name>
    <dbReference type="NCBI Taxonomy" id="13333"/>
    <lineage>
        <taxon>Eukaryota</taxon>
        <taxon>Viridiplantae</taxon>
        <taxon>Streptophyta</taxon>
        <taxon>Embryophyta</taxon>
        <taxon>Tracheophyta</taxon>
        <taxon>Spermatophyta</taxon>
        <taxon>Magnoliopsida</taxon>
        <taxon>Amborellales</taxon>
        <taxon>Amborellaceae</taxon>
        <taxon>Amborella</taxon>
    </lineage>
</organism>
<dbReference type="Gramene" id="ERM95577">
    <property type="protein sequence ID" value="ERM95577"/>
    <property type="gene ID" value="AMTR_s00023p00097750"/>
</dbReference>
<evidence type="ECO:0000313" key="8">
    <source>
        <dbReference type="Proteomes" id="UP000017836"/>
    </source>
</evidence>
<proteinExistence type="inferred from homology"/>
<evidence type="ECO:0000259" key="6">
    <source>
        <dbReference type="Pfam" id="PF00248"/>
    </source>
</evidence>
<dbReference type="eggNOG" id="KOG1577">
    <property type="taxonomic scope" value="Eukaryota"/>
</dbReference>
<evidence type="ECO:0000256" key="1">
    <source>
        <dbReference type="ARBA" id="ARBA00007905"/>
    </source>
</evidence>
<dbReference type="GO" id="GO:0005829">
    <property type="term" value="C:cytosol"/>
    <property type="evidence" value="ECO:0000318"/>
    <property type="project" value="GO_Central"/>
</dbReference>
<dbReference type="Gene3D" id="3.20.20.100">
    <property type="entry name" value="NADP-dependent oxidoreductase domain"/>
    <property type="match status" value="1"/>
</dbReference>
<evidence type="ECO:0000256" key="5">
    <source>
        <dbReference type="PIRSR" id="PIRSR000097-3"/>
    </source>
</evidence>
<name>W1NIH4_AMBTC</name>
<feature type="site" description="Lowers pKa of active site Tyr" evidence="5">
    <location>
        <position position="87"/>
    </location>
</feature>
<dbReference type="OMA" id="YCLQKNW"/>
<dbReference type="STRING" id="13333.W1NIH4"/>
<reference evidence="8" key="1">
    <citation type="journal article" date="2013" name="Science">
        <title>The Amborella genome and the evolution of flowering plants.</title>
        <authorList>
            <consortium name="Amborella Genome Project"/>
        </authorList>
    </citation>
    <scope>NUCLEOTIDE SEQUENCE [LARGE SCALE GENOMIC DNA]</scope>
</reference>
<feature type="domain" description="NADP-dependent oxidoreductase" evidence="6">
    <location>
        <begin position="26"/>
        <end position="287"/>
    </location>
</feature>
<comment type="similarity">
    <text evidence="1">Belongs to the aldo/keto reductase family.</text>
</comment>
<evidence type="ECO:0000313" key="7">
    <source>
        <dbReference type="EMBL" id="ERM95577.1"/>
    </source>
</evidence>
<dbReference type="InterPro" id="IPR023210">
    <property type="entry name" value="NADP_OxRdtase_dom"/>
</dbReference>
<gene>
    <name evidence="7" type="ORF">AMTR_s00023p00097750</name>
</gene>
<protein>
    <recommendedName>
        <fullName evidence="6">NADP-dependent oxidoreductase domain-containing protein</fullName>
    </recommendedName>
</protein>
<feature type="active site" description="Proton donor" evidence="3">
    <location>
        <position position="59"/>
    </location>
</feature>
<dbReference type="Pfam" id="PF00248">
    <property type="entry name" value="Aldo_ket_red"/>
    <property type="match status" value="1"/>
</dbReference>
<dbReference type="InterPro" id="IPR018170">
    <property type="entry name" value="Aldo/ket_reductase_CS"/>
</dbReference>
<dbReference type="HOGENOM" id="CLU_023205_0_3_1"/>
<feature type="binding site" evidence="4">
    <location>
        <position position="120"/>
    </location>
    <ligand>
        <name>substrate</name>
    </ligand>
</feature>
<dbReference type="EMBL" id="KI397474">
    <property type="protein sequence ID" value="ERM95577.1"/>
    <property type="molecule type" value="Genomic_DNA"/>
</dbReference>
<evidence type="ECO:0000256" key="2">
    <source>
        <dbReference type="ARBA" id="ARBA00022857"/>
    </source>
</evidence>
<sequence>MKASFVEGKELRQGFRLVSGHTIPAVGLGTWKSGSDATQSVFTSIVQCGYRHVDTAAEYGVQEEVGHGLKAAIHAGVERRDLFITSKIWCTDLSPDRVRKALNKTLEELQLDYLDLYLIHWPFHLRDGATRPSKPSDILEFDMEGVWGEMELLVRDKLVRDIGVCNYTVRKLDKLLRFAKIMPSVCQMEMHPGWRNDKMLNACKKNKIHITAYAPLGSGDWDLIHHPTVQKVANKLNKTSGQVLVRWAIQRRTSVIPKSTHTERIKENIQAFGWEIPDRDFEELCSILDQRRVITGEELFVNKEEGPFKSVEELWEFED</sequence>
<dbReference type="GO" id="GO:0004032">
    <property type="term" value="F:aldose reductase (NADPH) activity"/>
    <property type="evidence" value="ECO:0000318"/>
    <property type="project" value="GO_Central"/>
</dbReference>
<dbReference type="PROSITE" id="PS00798">
    <property type="entry name" value="ALDOKETO_REDUCTASE_1"/>
    <property type="match status" value="1"/>
</dbReference>
<evidence type="ECO:0000256" key="3">
    <source>
        <dbReference type="PIRSR" id="PIRSR000097-1"/>
    </source>
</evidence>
<keyword evidence="8" id="KW-1185">Reference proteome</keyword>
<dbReference type="InterPro" id="IPR036812">
    <property type="entry name" value="NAD(P)_OxRdtase_dom_sf"/>
</dbReference>
<dbReference type="InterPro" id="IPR020471">
    <property type="entry name" value="AKR"/>
</dbReference>
<dbReference type="PRINTS" id="PR00069">
    <property type="entry name" value="ALDKETRDTASE"/>
</dbReference>
<dbReference type="FunFam" id="3.20.20.100:FF:000013">
    <property type="entry name" value="NADPH-dependent codeinone reductase 1-1"/>
    <property type="match status" value="1"/>
</dbReference>
<evidence type="ECO:0000256" key="4">
    <source>
        <dbReference type="PIRSR" id="PIRSR000097-2"/>
    </source>
</evidence>
<keyword evidence="2" id="KW-0521">NADP</keyword>
<dbReference type="SUPFAM" id="SSF51430">
    <property type="entry name" value="NAD(P)-linked oxidoreductase"/>
    <property type="match status" value="1"/>
</dbReference>